<dbReference type="PANTHER" id="PTHR11089:SF30">
    <property type="entry name" value="GUANINE NUCLEOTIDE-BINDING PROTEIN-LIKE 3 HOMOLOG"/>
    <property type="match status" value="1"/>
</dbReference>
<dbReference type="EMBL" id="DSJT01000012">
    <property type="protein sequence ID" value="HEF87183.1"/>
    <property type="molecule type" value="Genomic_DNA"/>
</dbReference>
<accession>A0A7C2FQI8</accession>
<dbReference type="PIRSF" id="PIRSF006230">
    <property type="entry name" value="MG442"/>
    <property type="match status" value="1"/>
</dbReference>
<dbReference type="Gene3D" id="1.10.1580.10">
    <property type="match status" value="1"/>
</dbReference>
<evidence type="ECO:0000256" key="3">
    <source>
        <dbReference type="PIRNR" id="PIRNR006230"/>
    </source>
</evidence>
<dbReference type="GO" id="GO:0005525">
    <property type="term" value="F:GTP binding"/>
    <property type="evidence" value="ECO:0007669"/>
    <property type="project" value="UniProtKB-KW"/>
</dbReference>
<evidence type="ECO:0000313" key="5">
    <source>
        <dbReference type="EMBL" id="HEF87183.1"/>
    </source>
</evidence>
<dbReference type="Pfam" id="PF03193">
    <property type="entry name" value="RsgA_GTPase"/>
    <property type="match status" value="1"/>
</dbReference>
<proteinExistence type="inferred from homology"/>
<dbReference type="SUPFAM" id="SSF52540">
    <property type="entry name" value="P-loop containing nucleoside triphosphate hydrolases"/>
    <property type="match status" value="1"/>
</dbReference>
<dbReference type="GO" id="GO:0003924">
    <property type="term" value="F:GTPase activity"/>
    <property type="evidence" value="ECO:0007669"/>
    <property type="project" value="InterPro"/>
</dbReference>
<dbReference type="AlphaFoldDB" id="A0A7C2FQI8"/>
<dbReference type="CDD" id="cd01859">
    <property type="entry name" value="MJ1464"/>
    <property type="match status" value="1"/>
</dbReference>
<dbReference type="Gene3D" id="3.40.50.300">
    <property type="entry name" value="P-loop containing nucleotide triphosphate hydrolases"/>
    <property type="match status" value="1"/>
</dbReference>
<evidence type="ECO:0000259" key="4">
    <source>
        <dbReference type="PROSITE" id="PS51721"/>
    </source>
</evidence>
<protein>
    <submittedName>
        <fullName evidence="5">GTPase RsgA</fullName>
    </submittedName>
</protein>
<feature type="domain" description="CP-type G" evidence="4">
    <location>
        <begin position="10"/>
        <end position="167"/>
    </location>
</feature>
<gene>
    <name evidence="5" type="primary">rsgA</name>
    <name evidence="5" type="ORF">ENP55_02590</name>
</gene>
<dbReference type="InterPro" id="IPR016478">
    <property type="entry name" value="GTPase_MTG1"/>
</dbReference>
<dbReference type="PANTHER" id="PTHR11089">
    <property type="entry name" value="GTP-BINDING PROTEIN-RELATED"/>
    <property type="match status" value="1"/>
</dbReference>
<dbReference type="InterPro" id="IPR023179">
    <property type="entry name" value="GTP-bd_ortho_bundle_sf"/>
</dbReference>
<dbReference type="InterPro" id="IPR010914">
    <property type="entry name" value="RsgA_GTPase_dom"/>
</dbReference>
<dbReference type="InterPro" id="IPR030378">
    <property type="entry name" value="G_CP_dom"/>
</dbReference>
<reference evidence="5" key="1">
    <citation type="journal article" date="2020" name="mSystems">
        <title>Genome- and Community-Level Interaction Insights into Carbon Utilization and Element Cycling Functions of Hydrothermarchaeota in Hydrothermal Sediment.</title>
        <authorList>
            <person name="Zhou Z."/>
            <person name="Liu Y."/>
            <person name="Xu W."/>
            <person name="Pan J."/>
            <person name="Luo Z.H."/>
            <person name="Li M."/>
        </authorList>
    </citation>
    <scope>NUCLEOTIDE SEQUENCE [LARGE SCALE GENOMIC DNA]</scope>
    <source>
        <strain evidence="5">SpSt-23</strain>
    </source>
</reference>
<keyword evidence="2 3" id="KW-0342">GTP-binding</keyword>
<comment type="similarity">
    <text evidence="3">Belongs to the TRAFAC class YlqF/YawG GTPase family. MTG1 subfamily.</text>
</comment>
<evidence type="ECO:0000256" key="2">
    <source>
        <dbReference type="ARBA" id="ARBA00023134"/>
    </source>
</evidence>
<organism evidence="5">
    <name type="scientific">Thermosphaera aggregans</name>
    <dbReference type="NCBI Taxonomy" id="54254"/>
    <lineage>
        <taxon>Archaea</taxon>
        <taxon>Thermoproteota</taxon>
        <taxon>Thermoprotei</taxon>
        <taxon>Desulfurococcales</taxon>
        <taxon>Desulfurococcaceae</taxon>
        <taxon>Thermosphaera</taxon>
    </lineage>
</organism>
<dbReference type="PROSITE" id="PS51721">
    <property type="entry name" value="G_CP"/>
    <property type="match status" value="1"/>
</dbReference>
<evidence type="ECO:0000256" key="1">
    <source>
        <dbReference type="ARBA" id="ARBA00022741"/>
    </source>
</evidence>
<dbReference type="InterPro" id="IPR027417">
    <property type="entry name" value="P-loop_NTPase"/>
</dbReference>
<sequence>MATVFKLASWSELERMVSKADIVLMVLDARTPLETFSRRLEAMTARHGKQLLLVLNKSDLIPRNVADEWKEFFKAKGYHVVYIAAARHMGTLRLRRTIKHLAREFPVTVAVAGYPKVGKSSIINALKGRHSAPTSPYPGSPGYTRSFQLYRIDEDIYMIDTPGVIPVEGGDLERVLRGYPPEKLEDPVNPAIELIKKILSYNKEAFAKAYGIEAQDPLSILEQYAVKRGWFYKTTKEPLIEEAARAIIRDYHDGRIPFYERPG</sequence>
<comment type="caution">
    <text evidence="5">The sequence shown here is derived from an EMBL/GenBank/DDBJ whole genome shotgun (WGS) entry which is preliminary data.</text>
</comment>
<name>A0A7C2FQI8_9CREN</name>
<dbReference type="InterPro" id="IPR050755">
    <property type="entry name" value="TRAFAC_YlqF/YawG_RiboMat"/>
</dbReference>
<keyword evidence="1 3" id="KW-0547">Nucleotide-binding</keyword>